<feature type="transmembrane region" description="Helical" evidence="1">
    <location>
        <begin position="61"/>
        <end position="83"/>
    </location>
</feature>
<dbReference type="SUPFAM" id="SSF103481">
    <property type="entry name" value="Multidrug resistance efflux transporter EmrE"/>
    <property type="match status" value="1"/>
</dbReference>
<organism evidence="3 4">
    <name type="scientific">Methylophaga muralis</name>
    <dbReference type="NCBI Taxonomy" id="291169"/>
    <lineage>
        <taxon>Bacteria</taxon>
        <taxon>Pseudomonadati</taxon>
        <taxon>Pseudomonadota</taxon>
        <taxon>Gammaproteobacteria</taxon>
        <taxon>Thiotrichales</taxon>
        <taxon>Piscirickettsiaceae</taxon>
        <taxon>Methylophaga</taxon>
    </lineage>
</organism>
<evidence type="ECO:0000313" key="3">
    <source>
        <dbReference type="EMBL" id="ODN67866.1"/>
    </source>
</evidence>
<keyword evidence="1" id="KW-0812">Transmembrane</keyword>
<feature type="transmembrane region" description="Helical" evidence="1">
    <location>
        <begin position="26"/>
        <end position="49"/>
    </location>
</feature>
<dbReference type="Pfam" id="PF00892">
    <property type="entry name" value="EamA"/>
    <property type="match status" value="1"/>
</dbReference>
<feature type="transmembrane region" description="Helical" evidence="1">
    <location>
        <begin position="103"/>
        <end position="133"/>
    </location>
</feature>
<dbReference type="RefSeq" id="WP_069294969.1">
    <property type="nucleotide sequence ID" value="NZ_MCRI01000002.1"/>
</dbReference>
<proteinExistence type="predicted"/>
<feature type="transmembrane region" description="Helical" evidence="1">
    <location>
        <begin position="270"/>
        <end position="288"/>
    </location>
</feature>
<dbReference type="InterPro" id="IPR037185">
    <property type="entry name" value="EmrE-like"/>
</dbReference>
<feature type="domain" description="EamA" evidence="2">
    <location>
        <begin position="3"/>
        <end position="132"/>
    </location>
</feature>
<dbReference type="Proteomes" id="UP000094379">
    <property type="component" value="Unassembled WGS sequence"/>
</dbReference>
<dbReference type="GO" id="GO:0016020">
    <property type="term" value="C:membrane"/>
    <property type="evidence" value="ECO:0007669"/>
    <property type="project" value="InterPro"/>
</dbReference>
<evidence type="ECO:0000313" key="4">
    <source>
        <dbReference type="Proteomes" id="UP000094379"/>
    </source>
</evidence>
<name>A0A1E3GWD2_9GAMM</name>
<protein>
    <submittedName>
        <fullName evidence="3">EamA-like transporter family protein</fullName>
    </submittedName>
</protein>
<dbReference type="EMBL" id="MCRI01000002">
    <property type="protein sequence ID" value="ODN67866.1"/>
    <property type="molecule type" value="Genomic_DNA"/>
</dbReference>
<sequence length="290" mass="32424">MELLIVLGRVFSSAAANVFQKRFTHQGLHSLFIVMLSYLVLVAISLPLLLMVNHSAISQGFWINILLAALLDMAGTLFLVLSLSKTDLSVFGPLNAYKVVFSMILAVIFLGEVPSLQGFSGVIIILLGSFLLFPPAASSTSNRLWHLFIQRGVQYRFLSILLFSIGTLPLKNAVLSGGALATTLYWCLFGLPLSVALYYWFGGKRWQMDWQAAKQHRSHFIWLGSFIFLMQYTTMLVFSQLLVAYSLALFQLSMVLQVFLGYRIFHEKHLLRRLSACGVMIAGCLLVLTT</sequence>
<dbReference type="PATRIC" id="fig|291169.3.peg.377"/>
<dbReference type="Gene3D" id="1.10.3730.20">
    <property type="match status" value="1"/>
</dbReference>
<reference evidence="3 4" key="1">
    <citation type="submission" date="2016-07" db="EMBL/GenBank/DDBJ databases">
        <title>Draft Genome Sequence of Methylophaga muralis Bur 1.</title>
        <authorList>
            <person name="Vasilenko O.V."/>
            <person name="Doronina N.V."/>
            <person name="Shmareva M.N."/>
            <person name="Tarlachkov S.V."/>
            <person name="Mustakhimov I."/>
            <person name="Trotsenko Y.A."/>
        </authorList>
    </citation>
    <scope>NUCLEOTIDE SEQUENCE [LARGE SCALE GENOMIC DNA]</scope>
    <source>
        <strain evidence="3 4">Bur 1</strain>
    </source>
</reference>
<evidence type="ECO:0000259" key="2">
    <source>
        <dbReference type="Pfam" id="PF00892"/>
    </source>
</evidence>
<dbReference type="AlphaFoldDB" id="A0A1E3GWD2"/>
<feature type="transmembrane region" description="Helical" evidence="1">
    <location>
        <begin position="244"/>
        <end position="265"/>
    </location>
</feature>
<dbReference type="InterPro" id="IPR000620">
    <property type="entry name" value="EamA_dom"/>
</dbReference>
<dbReference type="STRING" id="291169.A9E74_00372"/>
<comment type="caution">
    <text evidence="3">The sequence shown here is derived from an EMBL/GenBank/DDBJ whole genome shotgun (WGS) entry which is preliminary data.</text>
</comment>
<keyword evidence="1" id="KW-1133">Transmembrane helix</keyword>
<keyword evidence="4" id="KW-1185">Reference proteome</keyword>
<keyword evidence="1" id="KW-0472">Membrane</keyword>
<evidence type="ECO:0000256" key="1">
    <source>
        <dbReference type="SAM" id="Phobius"/>
    </source>
</evidence>
<gene>
    <name evidence="3" type="ORF">A9E74_00372</name>
</gene>
<accession>A0A1E3GWD2</accession>
<feature type="transmembrane region" description="Helical" evidence="1">
    <location>
        <begin position="183"/>
        <end position="200"/>
    </location>
</feature>
<feature type="transmembrane region" description="Helical" evidence="1">
    <location>
        <begin position="220"/>
        <end position="238"/>
    </location>
</feature>
<feature type="transmembrane region" description="Helical" evidence="1">
    <location>
        <begin position="153"/>
        <end position="171"/>
    </location>
</feature>